<keyword evidence="2" id="KW-1185">Reference proteome</keyword>
<dbReference type="Proteomes" id="UP000184330">
    <property type="component" value="Unassembled WGS sequence"/>
</dbReference>
<name>A0A1L7WL18_9HELO</name>
<gene>
    <name evidence="1" type="ORF">PAC_03336</name>
</gene>
<proteinExistence type="predicted"/>
<protein>
    <submittedName>
        <fullName evidence="1">Uncharacterized protein</fullName>
    </submittedName>
</protein>
<evidence type="ECO:0000313" key="1">
    <source>
        <dbReference type="EMBL" id="CZR53458.1"/>
    </source>
</evidence>
<dbReference type="AlphaFoldDB" id="A0A1L7WL18"/>
<sequence length="138" mass="15746">MEGEREDGIGVFRGTTDAELDNLKNIHIRLKNEMDKAQADDLFNERKKEASIVLLISRVYRIAVLNDNQTLEQRQEAATSGEKWKRLTLDLDTAGIRKELREELDTAYTKIKIALQFGDESIKSLDKSTTGFEAFEPI</sequence>
<accession>A0A1L7WL18</accession>
<evidence type="ECO:0000313" key="2">
    <source>
        <dbReference type="Proteomes" id="UP000184330"/>
    </source>
</evidence>
<reference evidence="1 2" key="1">
    <citation type="submission" date="2016-03" db="EMBL/GenBank/DDBJ databases">
        <authorList>
            <person name="Ploux O."/>
        </authorList>
    </citation>
    <scope>NUCLEOTIDE SEQUENCE [LARGE SCALE GENOMIC DNA]</scope>
    <source>
        <strain evidence="1 2">UAMH 11012</strain>
    </source>
</reference>
<organism evidence="1 2">
    <name type="scientific">Phialocephala subalpina</name>
    <dbReference type="NCBI Taxonomy" id="576137"/>
    <lineage>
        <taxon>Eukaryota</taxon>
        <taxon>Fungi</taxon>
        <taxon>Dikarya</taxon>
        <taxon>Ascomycota</taxon>
        <taxon>Pezizomycotina</taxon>
        <taxon>Leotiomycetes</taxon>
        <taxon>Helotiales</taxon>
        <taxon>Mollisiaceae</taxon>
        <taxon>Phialocephala</taxon>
        <taxon>Phialocephala fortinii species complex</taxon>
    </lineage>
</organism>
<dbReference type="EMBL" id="FJOG01000003">
    <property type="protein sequence ID" value="CZR53458.1"/>
    <property type="molecule type" value="Genomic_DNA"/>
</dbReference>